<dbReference type="EMBL" id="BEHT01000014">
    <property type="protein sequence ID" value="GBC98674.1"/>
    <property type="molecule type" value="Genomic_DNA"/>
</dbReference>
<dbReference type="PANTHER" id="PTHR30332">
    <property type="entry name" value="PROBABLE GENERAL SECRETION PATHWAY PROTEIN D"/>
    <property type="match status" value="1"/>
</dbReference>
<dbReference type="PROSITE" id="PS51782">
    <property type="entry name" value="LYSM"/>
    <property type="match status" value="1"/>
</dbReference>
<dbReference type="GO" id="GO:0009306">
    <property type="term" value="P:protein secretion"/>
    <property type="evidence" value="ECO:0007669"/>
    <property type="project" value="InterPro"/>
</dbReference>
<dbReference type="InterPro" id="IPR001775">
    <property type="entry name" value="GspD/PilQ"/>
</dbReference>
<dbReference type="CDD" id="cd00118">
    <property type="entry name" value="LysM"/>
    <property type="match status" value="1"/>
</dbReference>
<dbReference type="PRINTS" id="PR00811">
    <property type="entry name" value="BCTERIALGSPD"/>
</dbReference>
<comment type="caution">
    <text evidence="3">The sequence shown here is derived from an EMBL/GenBank/DDBJ whole genome shotgun (WGS) entry which is preliminary data.</text>
</comment>
<evidence type="ECO:0000256" key="1">
    <source>
        <dbReference type="RuleBase" id="RU004003"/>
    </source>
</evidence>
<protein>
    <submittedName>
        <fullName evidence="3">Type IV pilus biogenesis and competence protein PilQ</fullName>
    </submittedName>
</protein>
<dbReference type="InterPro" id="IPR007055">
    <property type="entry name" value="BON_dom"/>
</dbReference>
<dbReference type="GO" id="GO:0015627">
    <property type="term" value="C:type II protein secretion system complex"/>
    <property type="evidence" value="ECO:0007669"/>
    <property type="project" value="TreeGrafter"/>
</dbReference>
<reference evidence="4" key="1">
    <citation type="submission" date="2017-09" db="EMBL/GenBank/DDBJ databases">
        <title>Metaegenomics of thermophilic ammonia-oxidizing enrichment culture.</title>
        <authorList>
            <person name="Kato S."/>
            <person name="Suzuki K."/>
        </authorList>
    </citation>
    <scope>NUCLEOTIDE SEQUENCE [LARGE SCALE GENOMIC DNA]</scope>
</reference>
<dbReference type="InterPro" id="IPR036779">
    <property type="entry name" value="LysM_dom_sf"/>
</dbReference>
<dbReference type="AlphaFoldDB" id="A0A2H5XBY7"/>
<dbReference type="Pfam" id="PF01476">
    <property type="entry name" value="LysM"/>
    <property type="match status" value="1"/>
</dbReference>
<dbReference type="SUPFAM" id="SSF54106">
    <property type="entry name" value="LysM domain"/>
    <property type="match status" value="1"/>
</dbReference>
<dbReference type="InterPro" id="IPR018392">
    <property type="entry name" value="LysM"/>
</dbReference>
<gene>
    <name evidence="3" type="primary">pilQ</name>
    <name evidence="3" type="ORF">HRbin17_01188</name>
</gene>
<dbReference type="InterPro" id="IPR050810">
    <property type="entry name" value="Bact_Secretion_Sys_Channel"/>
</dbReference>
<dbReference type="InterPro" id="IPR032789">
    <property type="entry name" value="T2SS-T3SS_pil_N"/>
</dbReference>
<comment type="similarity">
    <text evidence="1">Belongs to the bacterial secretin family.</text>
</comment>
<dbReference type="SMART" id="SM00257">
    <property type="entry name" value="LysM"/>
    <property type="match status" value="1"/>
</dbReference>
<evidence type="ECO:0000259" key="2">
    <source>
        <dbReference type="PROSITE" id="PS51782"/>
    </source>
</evidence>
<evidence type="ECO:0000313" key="4">
    <source>
        <dbReference type="Proteomes" id="UP000236173"/>
    </source>
</evidence>
<dbReference type="InterPro" id="IPR004846">
    <property type="entry name" value="T2SS/T3SS_dom"/>
</dbReference>
<sequence>MLQRGWRGAVLVAVAVGVTACGICAQTPKWTWHTVQSGETLSALARRYRTTVAQLVRLNGWKAPRPLRVGERVKVPAAAVKTVTVARPLAPQHPSPPTLRPASQMTAPVAARRGVASQPRVLQVAVGKAVALRVPGLRSVSVAMPEIADVQVLTADTLGVLGKKVGSTSLIVVTATQTFVWEVQVTPEPFLRERLQQLIGLPTVSVEVIKDAVVLSGTVPTQSDKERAAALARLFATTVLDLLRVEAEAAPPPPKPALPSPEEIQRAIGITGVRVQLVGDTVVLEGTVATPEEVTRAEKVAALMAPKVVNLLQARPLSASEVQALIAVPTVQVRETPEALVLEGTVPTPEDLNRINEIAAQARRKVVNWVKVVPPPTPPMAPFAQRVKDAIGIPTIEVQGDEKKLMLAGTVATQAEKERAIRIARFMLGLPPITPPPPSPQASLMAVPGFGIVPATSPAPTATAAAEQEPRLLDLIEVKGGKQIRVELRVVEVNRSALRDLGVNFPALASPGVAIGQAVNPETGGVTGIAQRTPIQALLQALEQRNAARTLSAPSAVVLSGQEARFNVGGEIPIPVSTLAPGVGTTTAIEFRPFGIAMTVVPTVEPSGKIGVRVNAEVSELDFSIGITIAGATIPGTRIRRATTQVELASGETLVMSGLVQRVQQEIVNRVPVLSRIPILGELFKSRRFQQGETELAILVTPVLVEPAQP</sequence>
<dbReference type="Gene3D" id="3.40.1520.20">
    <property type="match status" value="2"/>
</dbReference>
<feature type="domain" description="LysM" evidence="2">
    <location>
        <begin position="31"/>
        <end position="75"/>
    </location>
</feature>
<dbReference type="Pfam" id="PF13629">
    <property type="entry name" value="T2SS-T3SS_pil_N"/>
    <property type="match status" value="1"/>
</dbReference>
<dbReference type="PANTHER" id="PTHR30332:SF17">
    <property type="entry name" value="TYPE IV PILIATION SYSTEM PROTEIN DR_0774-RELATED"/>
    <property type="match status" value="1"/>
</dbReference>
<evidence type="ECO:0000313" key="3">
    <source>
        <dbReference type="EMBL" id="GBC98674.1"/>
    </source>
</evidence>
<dbReference type="Proteomes" id="UP000236173">
    <property type="component" value="Unassembled WGS sequence"/>
</dbReference>
<proteinExistence type="inferred from homology"/>
<dbReference type="Gene3D" id="3.10.350.10">
    <property type="entry name" value="LysM domain"/>
    <property type="match status" value="1"/>
</dbReference>
<accession>A0A2H5XBY7</accession>
<organism evidence="3 4">
    <name type="scientific">Candidatus Fervidibacter japonicus</name>
    <dbReference type="NCBI Taxonomy" id="2035412"/>
    <lineage>
        <taxon>Bacteria</taxon>
        <taxon>Candidatus Fervidibacterota</taxon>
        <taxon>Candidatus Fervidibacter</taxon>
    </lineage>
</organism>
<dbReference type="Pfam" id="PF00263">
    <property type="entry name" value="Secretin"/>
    <property type="match status" value="1"/>
</dbReference>
<name>A0A2H5XBY7_9BACT</name>
<dbReference type="Pfam" id="PF04972">
    <property type="entry name" value="BON"/>
    <property type="match status" value="3"/>
</dbReference>
<dbReference type="PROSITE" id="PS51257">
    <property type="entry name" value="PROKAR_LIPOPROTEIN"/>
    <property type="match status" value="1"/>
</dbReference>